<protein>
    <submittedName>
        <fullName evidence="1">Unannotated protein</fullName>
    </submittedName>
</protein>
<name>A0A6J7L2F4_9ZZZZ</name>
<dbReference type="AlphaFoldDB" id="A0A6J7L2F4"/>
<evidence type="ECO:0000313" key="1">
    <source>
        <dbReference type="EMBL" id="CAB4962330.1"/>
    </source>
</evidence>
<gene>
    <name evidence="1" type="ORF">UFOPK3874_00610</name>
</gene>
<accession>A0A6J7L2F4</accession>
<sequence>MSLDSGLRRFVVIRNNDEQAIGSCFLCALCLIYRERCFVIASTSQDFNLRSNCGLNDANDLVFLFWFCSGGFTSSSVNDNSIMAIVGKVFCKAFDASPIDREIFVEWSHHRGEHSAKWRINVHERRLPRLWSDTSRLFKGFVRNGHQLSEMFFHFLSDHLNFALWVAREMGAFARSAQGEEVHECAGVHRDIHR</sequence>
<reference evidence="1" key="1">
    <citation type="submission" date="2020-05" db="EMBL/GenBank/DDBJ databases">
        <authorList>
            <person name="Chiriac C."/>
            <person name="Salcher M."/>
            <person name="Ghai R."/>
            <person name="Kavagutti S V."/>
        </authorList>
    </citation>
    <scope>NUCLEOTIDE SEQUENCE</scope>
</reference>
<proteinExistence type="predicted"/>
<dbReference type="EMBL" id="CAFBNS010000098">
    <property type="protein sequence ID" value="CAB4962330.1"/>
    <property type="molecule type" value="Genomic_DNA"/>
</dbReference>
<organism evidence="1">
    <name type="scientific">freshwater metagenome</name>
    <dbReference type="NCBI Taxonomy" id="449393"/>
    <lineage>
        <taxon>unclassified sequences</taxon>
        <taxon>metagenomes</taxon>
        <taxon>ecological metagenomes</taxon>
    </lineage>
</organism>